<comment type="caution">
    <text evidence="2">The sequence shown here is derived from an EMBL/GenBank/DDBJ whole genome shotgun (WGS) entry which is preliminary data.</text>
</comment>
<dbReference type="EMBL" id="CABL01000001">
    <property type="protein sequence ID" value="CBH74421.1"/>
    <property type="molecule type" value="Genomic_DNA"/>
</dbReference>
<protein>
    <submittedName>
        <fullName evidence="2">Uncharacterized protein</fullName>
    </submittedName>
</protein>
<name>E6PD69_9ZZZZ</name>
<evidence type="ECO:0000313" key="2">
    <source>
        <dbReference type="EMBL" id="CBH74421.1"/>
    </source>
</evidence>
<dbReference type="SUPFAM" id="SSF49452">
    <property type="entry name" value="Starch-binding domain-like"/>
    <property type="match status" value="1"/>
</dbReference>
<dbReference type="AlphaFoldDB" id="E6PD69"/>
<feature type="compositionally biased region" description="Pro residues" evidence="1">
    <location>
        <begin position="257"/>
        <end position="271"/>
    </location>
</feature>
<proteinExistence type="predicted"/>
<sequence length="271" mass="29549">MKRIFPLLALSALLLAAVAAPSGLQMTGQVLDFERGYIFLTTGDAFRLADGVQILNAKTLKPTAQTPEPRDFARIFFDDFGKVNAIELSGAALPIEAPPAGIEKFVVALSTPYSLPTPTPNPNAKPDRFHPTFTGKIVAVTFTVQVPPNTPMNAQVYITTDASNWNPQAILMHRIDALHFRVTRKLASGTDFRYLYTRGSLQTVERAENGMARKPRRLLISDADARAVGDIVYRWADDSSNGITAQPNAIPTQFNPAPFPNLPPGVPTPRP</sequence>
<dbReference type="InterPro" id="IPR013784">
    <property type="entry name" value="Carb-bd-like_fold"/>
</dbReference>
<evidence type="ECO:0000256" key="1">
    <source>
        <dbReference type="SAM" id="MobiDB-lite"/>
    </source>
</evidence>
<feature type="region of interest" description="Disordered" evidence="1">
    <location>
        <begin position="244"/>
        <end position="271"/>
    </location>
</feature>
<feature type="compositionally biased region" description="Polar residues" evidence="1">
    <location>
        <begin position="244"/>
        <end position="255"/>
    </location>
</feature>
<dbReference type="Gene3D" id="2.60.40.10">
    <property type="entry name" value="Immunoglobulins"/>
    <property type="match status" value="1"/>
</dbReference>
<accession>E6PD69</accession>
<organism evidence="2">
    <name type="scientific">mine drainage metagenome</name>
    <dbReference type="NCBI Taxonomy" id="410659"/>
    <lineage>
        <taxon>unclassified sequences</taxon>
        <taxon>metagenomes</taxon>
        <taxon>ecological metagenomes</taxon>
    </lineage>
</organism>
<reference evidence="2" key="1">
    <citation type="submission" date="2009-10" db="EMBL/GenBank/DDBJ databases">
        <title>Diversity of trophic interactions inside an arsenic-rich microbial ecosystem.</title>
        <authorList>
            <person name="Bertin P.N."/>
            <person name="Heinrich-Salmeron A."/>
            <person name="Pelletier E."/>
            <person name="Goulhen-Chollet F."/>
            <person name="Arsene-Ploetze F."/>
            <person name="Gallien S."/>
            <person name="Calteau A."/>
            <person name="Vallenet D."/>
            <person name="Casiot C."/>
            <person name="Chane-Woon-Ming B."/>
            <person name="Giloteaux L."/>
            <person name="Barakat M."/>
            <person name="Bonnefoy V."/>
            <person name="Bruneel O."/>
            <person name="Chandler M."/>
            <person name="Cleiss J."/>
            <person name="Duran R."/>
            <person name="Elbaz-Poulichet F."/>
            <person name="Fonknechten N."/>
            <person name="Lauga B."/>
            <person name="Mornico D."/>
            <person name="Ortet P."/>
            <person name="Schaeffer C."/>
            <person name="Siguier P."/>
            <person name="Alexander Thil Smith A."/>
            <person name="Van Dorsselaer A."/>
            <person name="Weissenbach J."/>
            <person name="Medigue C."/>
            <person name="Le Paslier D."/>
        </authorList>
    </citation>
    <scope>NUCLEOTIDE SEQUENCE</scope>
</reference>
<dbReference type="GO" id="GO:0030246">
    <property type="term" value="F:carbohydrate binding"/>
    <property type="evidence" value="ECO:0007669"/>
    <property type="project" value="InterPro"/>
</dbReference>
<gene>
    <name evidence="2" type="ORF">CARN1_2308</name>
</gene>
<dbReference type="InterPro" id="IPR013783">
    <property type="entry name" value="Ig-like_fold"/>
</dbReference>